<proteinExistence type="predicted"/>
<evidence type="ECO:0000313" key="2">
    <source>
        <dbReference type="Proteomes" id="UP000240493"/>
    </source>
</evidence>
<name>A0A2T3Z6I2_TRIA4</name>
<accession>A0A2T3Z6I2</accession>
<sequence>MTLFLSTVLETVSVVQRQNISMRFTGAHVITRHIATFPERTSFLPIESAACLFNVVSCCNLNSSQLGLWKVMKCDTVGRTAETLNVTQEEIERLNPGLMPWFITPGGLYTVPYNPVIQSPATWSTTQNCTPVLQIGYTECSQFRSTRTSGSLAEKNTQITTAKSTNKDGATKTSMSIIVTPATVSPAPSIMQTGSPLCYRDGKRANEEAVVMEFVADFACKAMINEKVTLQDEIDNRSILMAFGNEDDLHHYFSIRWTADCTSPQNVTHSCSQIMYKNWEVCK</sequence>
<dbReference type="EMBL" id="KZ679263">
    <property type="protein sequence ID" value="PTB40404.1"/>
    <property type="molecule type" value="Genomic_DNA"/>
</dbReference>
<dbReference type="Proteomes" id="UP000240493">
    <property type="component" value="Unassembled WGS sequence"/>
</dbReference>
<gene>
    <name evidence="1" type="ORF">M441DRAFT_48245</name>
</gene>
<evidence type="ECO:0000313" key="1">
    <source>
        <dbReference type="EMBL" id="PTB40404.1"/>
    </source>
</evidence>
<protein>
    <recommendedName>
        <fullName evidence="3">LysM domain-containing protein</fullName>
    </recommendedName>
</protein>
<keyword evidence="2" id="KW-1185">Reference proteome</keyword>
<evidence type="ECO:0008006" key="3">
    <source>
        <dbReference type="Google" id="ProtNLM"/>
    </source>
</evidence>
<dbReference type="AlphaFoldDB" id="A0A2T3Z6I2"/>
<organism evidence="1 2">
    <name type="scientific">Trichoderma asperellum (strain ATCC 204424 / CBS 433.97 / NBRC 101777)</name>
    <dbReference type="NCBI Taxonomy" id="1042311"/>
    <lineage>
        <taxon>Eukaryota</taxon>
        <taxon>Fungi</taxon>
        <taxon>Dikarya</taxon>
        <taxon>Ascomycota</taxon>
        <taxon>Pezizomycotina</taxon>
        <taxon>Sordariomycetes</taxon>
        <taxon>Hypocreomycetidae</taxon>
        <taxon>Hypocreales</taxon>
        <taxon>Hypocreaceae</taxon>
        <taxon>Trichoderma</taxon>
    </lineage>
</organism>
<reference evidence="1 2" key="1">
    <citation type="submission" date="2016-07" db="EMBL/GenBank/DDBJ databases">
        <title>Multiple horizontal gene transfer events from other fungi enriched the ability of initially mycotrophic Trichoderma (Ascomycota) to feed on dead plant biomass.</title>
        <authorList>
            <consortium name="DOE Joint Genome Institute"/>
            <person name="Aerts A."/>
            <person name="Atanasova L."/>
            <person name="Chenthamara K."/>
            <person name="Zhang J."/>
            <person name="Grujic M."/>
            <person name="Henrissat B."/>
            <person name="Kuo A."/>
            <person name="Salamov A."/>
            <person name="Lipzen A."/>
            <person name="Labutti K."/>
            <person name="Barry K."/>
            <person name="Miao Y."/>
            <person name="Rahimi M.J."/>
            <person name="Shen Q."/>
            <person name="Grigoriev I.V."/>
            <person name="Kubicek C.P."/>
            <person name="Druzhinina I.S."/>
        </authorList>
    </citation>
    <scope>NUCLEOTIDE SEQUENCE [LARGE SCALE GENOMIC DNA]</scope>
    <source>
        <strain evidence="1 2">CBS 433.97</strain>
    </source>
</reference>